<proteinExistence type="predicted"/>
<name>A0A401UJT8_9CLOT</name>
<organism evidence="3 4">
    <name type="scientific">Clostridium tagluense</name>
    <dbReference type="NCBI Taxonomy" id="360422"/>
    <lineage>
        <taxon>Bacteria</taxon>
        <taxon>Bacillati</taxon>
        <taxon>Bacillota</taxon>
        <taxon>Clostridia</taxon>
        <taxon>Eubacteriales</taxon>
        <taxon>Clostridiaceae</taxon>
        <taxon>Clostridium</taxon>
    </lineage>
</organism>
<feature type="transmembrane region" description="Helical" evidence="2">
    <location>
        <begin position="21"/>
        <end position="39"/>
    </location>
</feature>
<evidence type="ECO:0000313" key="4">
    <source>
        <dbReference type="Proteomes" id="UP000287872"/>
    </source>
</evidence>
<evidence type="ECO:0000313" key="3">
    <source>
        <dbReference type="EMBL" id="GCD09814.1"/>
    </source>
</evidence>
<keyword evidence="4" id="KW-1185">Reference proteome</keyword>
<protein>
    <submittedName>
        <fullName evidence="3">Uncharacterized protein</fullName>
    </submittedName>
</protein>
<dbReference type="OrthoDB" id="1952449at2"/>
<comment type="caution">
    <text evidence="3">The sequence shown here is derived from an EMBL/GenBank/DDBJ whole genome shotgun (WGS) entry which is preliminary data.</text>
</comment>
<dbReference type="RefSeq" id="WP_124999583.1">
    <property type="nucleotide sequence ID" value="NZ_BHYK01000006.1"/>
</dbReference>
<keyword evidence="2" id="KW-1133">Transmembrane helix</keyword>
<dbReference type="EMBL" id="BHYK01000006">
    <property type="protein sequence ID" value="GCD09814.1"/>
    <property type="molecule type" value="Genomic_DNA"/>
</dbReference>
<evidence type="ECO:0000256" key="2">
    <source>
        <dbReference type="SAM" id="Phobius"/>
    </source>
</evidence>
<reference evidence="3 4" key="1">
    <citation type="submission" date="2018-11" db="EMBL/GenBank/DDBJ databases">
        <title>Genome sequencing and assembly of Clostridium tagluense strain A121.</title>
        <authorList>
            <person name="Murakami T."/>
            <person name="Segawa T."/>
            <person name="Shcherbakova V.A."/>
            <person name="Mori H."/>
            <person name="Yoshimura Y."/>
        </authorList>
    </citation>
    <scope>NUCLEOTIDE SEQUENCE [LARGE SCALE GENOMIC DNA]</scope>
    <source>
        <strain evidence="3 4">A121</strain>
    </source>
</reference>
<dbReference type="Proteomes" id="UP000287872">
    <property type="component" value="Unassembled WGS sequence"/>
</dbReference>
<evidence type="ECO:0000256" key="1">
    <source>
        <dbReference type="SAM" id="MobiDB-lite"/>
    </source>
</evidence>
<feature type="region of interest" description="Disordered" evidence="1">
    <location>
        <begin position="69"/>
        <end position="90"/>
    </location>
</feature>
<gene>
    <name evidence="3" type="ORF">Ctaglu_14370</name>
</gene>
<dbReference type="AlphaFoldDB" id="A0A401UJT8"/>
<sequence length="280" mass="31335">MSKPSMFSKDYKKEVKKRKRKIALLIIVPIIGLTIFLITDFDVLKNSGISMKNGINSILLNKSKDKRSSDVQVKKTPQVAKPQSDSEKSKAVQAKKALKVEATLKNEVFVVALSDGQKISVEVSVKAAEKTIKGIINDKNISYDISPSKKAIVIQSTNNQDLLYVDINKVSKNITKKTHQSSKGQMFSKEELFKTHTNYLWSITPKFIDEDNIAYVSELPWINESAVQYIWKVNLKSNLHTQVKTASGMHITFKNITPKGLTTLIDGNVVYVTSTGETIE</sequence>
<keyword evidence="2" id="KW-0472">Membrane</keyword>
<accession>A0A401UJT8</accession>
<keyword evidence="2" id="KW-0812">Transmembrane</keyword>